<dbReference type="AlphaFoldDB" id="A0AAD8LWN5"/>
<feature type="region of interest" description="Disordered" evidence="2">
    <location>
        <begin position="579"/>
        <end position="602"/>
    </location>
</feature>
<feature type="compositionally biased region" description="Basic residues" evidence="2">
    <location>
        <begin position="316"/>
        <end position="326"/>
    </location>
</feature>
<proteinExistence type="predicted"/>
<dbReference type="EMBL" id="JAUIZM010000045">
    <property type="protein sequence ID" value="KAK1351347.1"/>
    <property type="molecule type" value="Genomic_DNA"/>
</dbReference>
<evidence type="ECO:0000313" key="4">
    <source>
        <dbReference type="EMBL" id="KAK1352762.1"/>
    </source>
</evidence>
<feature type="region of interest" description="Disordered" evidence="2">
    <location>
        <begin position="200"/>
        <end position="221"/>
    </location>
</feature>
<reference evidence="3" key="2">
    <citation type="submission" date="2023-05" db="EMBL/GenBank/DDBJ databases">
        <authorList>
            <person name="Schelkunov M.I."/>
        </authorList>
    </citation>
    <scope>NUCLEOTIDE SEQUENCE</scope>
    <source>
        <strain evidence="3">Hsosn_3</strain>
        <tissue evidence="3">Leaf</tissue>
    </source>
</reference>
<gene>
    <name evidence="4" type="ORF">POM88_053193</name>
    <name evidence="3" type="ORF">POM88_054433</name>
</gene>
<feature type="compositionally biased region" description="Basic and acidic residues" evidence="2">
    <location>
        <begin position="340"/>
        <end position="358"/>
    </location>
</feature>
<comment type="caution">
    <text evidence="3">The sequence shown here is derived from an EMBL/GenBank/DDBJ whole genome shotgun (WGS) entry which is preliminary data.</text>
</comment>
<evidence type="ECO:0000313" key="5">
    <source>
        <dbReference type="Proteomes" id="UP001237642"/>
    </source>
</evidence>
<keyword evidence="5" id="KW-1185">Reference proteome</keyword>
<evidence type="ECO:0000256" key="2">
    <source>
        <dbReference type="SAM" id="MobiDB-lite"/>
    </source>
</evidence>
<keyword evidence="1" id="KW-0175">Coiled coil</keyword>
<feature type="region of interest" description="Disordered" evidence="2">
    <location>
        <begin position="53"/>
        <end position="85"/>
    </location>
</feature>
<organism evidence="3 5">
    <name type="scientific">Heracleum sosnowskyi</name>
    <dbReference type="NCBI Taxonomy" id="360622"/>
    <lineage>
        <taxon>Eukaryota</taxon>
        <taxon>Viridiplantae</taxon>
        <taxon>Streptophyta</taxon>
        <taxon>Embryophyta</taxon>
        <taxon>Tracheophyta</taxon>
        <taxon>Spermatophyta</taxon>
        <taxon>Magnoliopsida</taxon>
        <taxon>eudicotyledons</taxon>
        <taxon>Gunneridae</taxon>
        <taxon>Pentapetalae</taxon>
        <taxon>asterids</taxon>
        <taxon>campanulids</taxon>
        <taxon>Apiales</taxon>
        <taxon>Apiaceae</taxon>
        <taxon>Apioideae</taxon>
        <taxon>apioid superclade</taxon>
        <taxon>Tordylieae</taxon>
        <taxon>Tordyliinae</taxon>
        <taxon>Heracleum</taxon>
    </lineage>
</organism>
<dbReference type="Proteomes" id="UP001237642">
    <property type="component" value="Unassembled WGS sequence"/>
</dbReference>
<accession>A0AAD8LWN5</accession>
<dbReference type="EMBL" id="JAUIZM010000015">
    <property type="protein sequence ID" value="KAK1352762.1"/>
    <property type="molecule type" value="Genomic_DNA"/>
</dbReference>
<name>A0AAD8LWN5_9APIA</name>
<feature type="compositionally biased region" description="Polar residues" evidence="2">
    <location>
        <begin position="65"/>
        <end position="75"/>
    </location>
</feature>
<sequence>MSDADSSRTPSPIIPQINISHTAAANIAKATSTNDSSFQLYLDPLWSNEEYTRETPLDSWRSKRASSSQAPSFSIHQPVDEPEPSAFDVQKEVADLLEKRDQFQKEGEKLFARLRKTATTIQIDSDSPVGSLGAAYYDIEGGADNEANSDDSDYSEPDFADGDMDEVARVVNVEDYEYVPEASPTPYEATPQPELEGTIYIGGPAPEDIEPGSKVKPGQPRVRTVLKGEEKQRADDVLKKTTPEDRSIRTLLSLENLIECKFLKEGVGLSPEAGPSNAKKPSRKRKEQEASSSFIEIVNEDMSQKSGKLPPFMAKSKVKKVPPKPKAHAELQVDTTKTPLSEKDLADRDAQIIQDRIHGASGSKRQRTDDSTLHPPKNPTTPATMSQHLFGMLGSMFAGEKEPETWWKAPPEDNATAITRCLAEAFIRQASHTKAFNKLNASNKELDMKNKVLMFQKEEDKRSLEKTYKADLEAKEDELKKSTAEVEKLASELKVAKETQQKMEGDVAKLRALEEEVTKLRSDLKVAQAEVATAAEEGMAKGSVEFMKDFIRKIPDFDWERLGPGNTDFAATLRKEIEDEDAEEERLAAEAAKVNQDAPPPS</sequence>
<feature type="region of interest" description="Disordered" evidence="2">
    <location>
        <begin position="265"/>
        <end position="385"/>
    </location>
</feature>
<feature type="coiled-coil region" evidence="1">
    <location>
        <begin position="465"/>
        <end position="537"/>
    </location>
</feature>
<protein>
    <submittedName>
        <fullName evidence="3">Uncharacterized protein</fullName>
    </submittedName>
</protein>
<evidence type="ECO:0000256" key="1">
    <source>
        <dbReference type="SAM" id="Coils"/>
    </source>
</evidence>
<reference evidence="3" key="1">
    <citation type="submission" date="2023-02" db="EMBL/GenBank/DDBJ databases">
        <title>Genome of toxic invasive species Heracleum sosnowskyi carries increased number of genes despite the absence of recent whole-genome duplications.</title>
        <authorList>
            <person name="Schelkunov M."/>
            <person name="Shtratnikova V."/>
            <person name="Makarenko M."/>
            <person name="Klepikova A."/>
            <person name="Omelchenko D."/>
            <person name="Novikova G."/>
            <person name="Obukhova E."/>
            <person name="Bogdanov V."/>
            <person name="Penin A."/>
            <person name="Logacheva M."/>
        </authorList>
    </citation>
    <scope>NUCLEOTIDE SEQUENCE</scope>
    <source>
        <strain evidence="3">Hsosn_3</strain>
        <tissue evidence="3">Leaf</tissue>
    </source>
</reference>
<evidence type="ECO:0000313" key="3">
    <source>
        <dbReference type="EMBL" id="KAK1351347.1"/>
    </source>
</evidence>